<dbReference type="AlphaFoldDB" id="A0A7J6Q9C5"/>
<name>A0A7J6Q9C5_PEROL</name>
<sequence length="414" mass="47680">ERNKDRAVEELNALIYDYVLRREKYVDEITEGDVSKLEVIVWIGLSEEQLGIYKEYLATRQVRRACSEGKDQQKGMHALRCISKLRSLCNHPLFLLPSEEQEWRAAFGVTCEASPQDNPDQDDLQLALENSGTSEEPDWIDTEDSAMDNYNRMIRALPQDDGRKIEALSSKLQVLHCLLRRLRDGGHRVLLFCPWTSMLDLVQYTILRTDGMTCLRIDGNTSSNDRQRKIRKFQNSKKYFAFVLSTRCGHVGLTLTAADRVVLISPSWNPSDDDQAVARAYRIGQRRDVIAYRLVCSTIEERIFQREVTKIGDSKVILEDKDQAKYFSEIDLKRLFEYTDPTDLTSKDTLRVNKYEKFTFCMASISGHYGLRCEEDDAGETGGGSRRSHVLYGAVSWHDDRLQRLRTVVQEIKP</sequence>
<dbReference type="Pfam" id="PF00271">
    <property type="entry name" value="Helicase_C"/>
    <property type="match status" value="1"/>
</dbReference>
<accession>A0A7J6Q9C5</accession>
<dbReference type="CDD" id="cd18793">
    <property type="entry name" value="SF2_C_SNF"/>
    <property type="match status" value="1"/>
</dbReference>
<dbReference type="InterPro" id="IPR001650">
    <property type="entry name" value="Helicase_C-like"/>
</dbReference>
<dbReference type="SUPFAM" id="SSF52540">
    <property type="entry name" value="P-loop containing nucleoside triphosphate hydrolases"/>
    <property type="match status" value="1"/>
</dbReference>
<dbReference type="PROSITE" id="PS51194">
    <property type="entry name" value="HELICASE_CTER"/>
    <property type="match status" value="1"/>
</dbReference>
<keyword evidence="1" id="KW-0378">Hydrolase</keyword>
<dbReference type="SMART" id="SM00490">
    <property type="entry name" value="HELICc"/>
    <property type="match status" value="1"/>
</dbReference>
<protein>
    <recommendedName>
        <fullName evidence="2">Helicase C-terminal domain-containing protein</fullName>
    </recommendedName>
</protein>
<evidence type="ECO:0000256" key="1">
    <source>
        <dbReference type="ARBA" id="ARBA00022801"/>
    </source>
</evidence>
<dbReference type="InterPro" id="IPR050496">
    <property type="entry name" value="SNF2_RAD54_helicase_repair"/>
</dbReference>
<feature type="non-terminal residue" evidence="3">
    <location>
        <position position="414"/>
    </location>
</feature>
<proteinExistence type="predicted"/>
<dbReference type="PANTHER" id="PTHR45629">
    <property type="entry name" value="SNF2/RAD54 FAMILY MEMBER"/>
    <property type="match status" value="1"/>
</dbReference>
<comment type="caution">
    <text evidence="3">The sequence shown here is derived from an EMBL/GenBank/DDBJ whole genome shotgun (WGS) entry which is preliminary data.</text>
</comment>
<dbReference type="GO" id="GO:0015616">
    <property type="term" value="F:DNA translocase activity"/>
    <property type="evidence" value="ECO:0007669"/>
    <property type="project" value="TreeGrafter"/>
</dbReference>
<reference evidence="3 4" key="1">
    <citation type="submission" date="2020-04" db="EMBL/GenBank/DDBJ databases">
        <title>Perkinsus olseni comparative genomics.</title>
        <authorList>
            <person name="Bogema D.R."/>
        </authorList>
    </citation>
    <scope>NUCLEOTIDE SEQUENCE [LARGE SCALE GENOMIC DNA]</scope>
    <source>
        <strain evidence="3">ATCC PRA-205</strain>
    </source>
</reference>
<dbReference type="InterPro" id="IPR049730">
    <property type="entry name" value="SNF2/RAD54-like_C"/>
</dbReference>
<dbReference type="GO" id="GO:0005524">
    <property type="term" value="F:ATP binding"/>
    <property type="evidence" value="ECO:0007669"/>
    <property type="project" value="InterPro"/>
</dbReference>
<dbReference type="Pfam" id="PF00176">
    <property type="entry name" value="SNF2-rel_dom"/>
    <property type="match status" value="1"/>
</dbReference>
<dbReference type="EMBL" id="JABANM010031117">
    <property type="protein sequence ID" value="KAF4705129.1"/>
    <property type="molecule type" value="Genomic_DNA"/>
</dbReference>
<feature type="domain" description="Helicase C-terminal" evidence="2">
    <location>
        <begin position="170"/>
        <end position="333"/>
    </location>
</feature>
<dbReference type="GO" id="GO:0016787">
    <property type="term" value="F:hydrolase activity"/>
    <property type="evidence" value="ECO:0007669"/>
    <property type="project" value="UniProtKB-KW"/>
</dbReference>
<evidence type="ECO:0000313" key="3">
    <source>
        <dbReference type="EMBL" id="KAF4705129.1"/>
    </source>
</evidence>
<dbReference type="Gene3D" id="3.40.50.300">
    <property type="entry name" value="P-loop containing nucleotide triphosphate hydrolases"/>
    <property type="match status" value="1"/>
</dbReference>
<organism evidence="3 4">
    <name type="scientific">Perkinsus olseni</name>
    <name type="common">Perkinsus atlanticus</name>
    <dbReference type="NCBI Taxonomy" id="32597"/>
    <lineage>
        <taxon>Eukaryota</taxon>
        <taxon>Sar</taxon>
        <taxon>Alveolata</taxon>
        <taxon>Perkinsozoa</taxon>
        <taxon>Perkinsea</taxon>
        <taxon>Perkinsida</taxon>
        <taxon>Perkinsidae</taxon>
        <taxon>Perkinsus</taxon>
    </lineage>
</organism>
<dbReference type="InterPro" id="IPR027417">
    <property type="entry name" value="P-loop_NTPase"/>
</dbReference>
<dbReference type="PANTHER" id="PTHR45629:SF7">
    <property type="entry name" value="DNA EXCISION REPAIR PROTEIN ERCC-6-RELATED"/>
    <property type="match status" value="1"/>
</dbReference>
<evidence type="ECO:0000313" key="4">
    <source>
        <dbReference type="Proteomes" id="UP000574390"/>
    </source>
</evidence>
<dbReference type="InterPro" id="IPR000330">
    <property type="entry name" value="SNF2_N"/>
</dbReference>
<dbReference type="Proteomes" id="UP000574390">
    <property type="component" value="Unassembled WGS sequence"/>
</dbReference>
<gene>
    <name evidence="3" type="ORF">FOZ62_004689</name>
</gene>
<evidence type="ECO:0000259" key="2">
    <source>
        <dbReference type="PROSITE" id="PS51194"/>
    </source>
</evidence>